<dbReference type="EMBL" id="JAHRIO010021704">
    <property type="protein sequence ID" value="MEQ2165657.1"/>
    <property type="molecule type" value="Genomic_DNA"/>
</dbReference>
<comment type="caution">
    <text evidence="1">The sequence shown here is derived from an EMBL/GenBank/DDBJ whole genome shotgun (WGS) entry which is preliminary data.</text>
</comment>
<evidence type="ECO:0008006" key="3">
    <source>
        <dbReference type="Google" id="ProtNLM"/>
    </source>
</evidence>
<gene>
    <name evidence="1" type="ORF">GOODEAATRI_019385</name>
</gene>
<name>A0ABV0N5Y3_9TELE</name>
<evidence type="ECO:0000313" key="2">
    <source>
        <dbReference type="Proteomes" id="UP001476798"/>
    </source>
</evidence>
<evidence type="ECO:0000313" key="1">
    <source>
        <dbReference type="EMBL" id="MEQ2165657.1"/>
    </source>
</evidence>
<reference evidence="1 2" key="1">
    <citation type="submission" date="2021-06" db="EMBL/GenBank/DDBJ databases">
        <authorList>
            <person name="Palmer J.M."/>
        </authorList>
    </citation>
    <scope>NUCLEOTIDE SEQUENCE [LARGE SCALE GENOMIC DNA]</scope>
    <source>
        <strain evidence="1 2">GA_2019</strain>
        <tissue evidence="1">Muscle</tissue>
    </source>
</reference>
<organism evidence="1 2">
    <name type="scientific">Goodea atripinnis</name>
    <dbReference type="NCBI Taxonomy" id="208336"/>
    <lineage>
        <taxon>Eukaryota</taxon>
        <taxon>Metazoa</taxon>
        <taxon>Chordata</taxon>
        <taxon>Craniata</taxon>
        <taxon>Vertebrata</taxon>
        <taxon>Euteleostomi</taxon>
        <taxon>Actinopterygii</taxon>
        <taxon>Neopterygii</taxon>
        <taxon>Teleostei</taxon>
        <taxon>Neoteleostei</taxon>
        <taxon>Acanthomorphata</taxon>
        <taxon>Ovalentaria</taxon>
        <taxon>Atherinomorphae</taxon>
        <taxon>Cyprinodontiformes</taxon>
        <taxon>Goodeidae</taxon>
        <taxon>Goodea</taxon>
    </lineage>
</organism>
<keyword evidence="2" id="KW-1185">Reference proteome</keyword>
<dbReference type="Proteomes" id="UP001476798">
    <property type="component" value="Unassembled WGS sequence"/>
</dbReference>
<proteinExistence type="predicted"/>
<sequence>MDGWMHTYKSHVLLFASTCTYSMFIPHKPHSYEWAHSCSAFPSTSGRNPDAAYQCTSLSEPQAAEEKRNRWAPAVWMCALRVHSYCIAPHTYTHTHMHRH</sequence>
<protein>
    <recommendedName>
        <fullName evidence="3">Secreted protein</fullName>
    </recommendedName>
</protein>
<accession>A0ABV0N5Y3</accession>